<dbReference type="Proteomes" id="UP001296943">
    <property type="component" value="Unassembled WGS sequence"/>
</dbReference>
<gene>
    <name evidence="9" type="ORF">JOC48_001705</name>
</gene>
<evidence type="ECO:0000256" key="1">
    <source>
        <dbReference type="ARBA" id="ARBA00004752"/>
    </source>
</evidence>
<evidence type="ECO:0000256" key="5">
    <source>
        <dbReference type="ARBA" id="ARBA00023316"/>
    </source>
</evidence>
<sequence length="494" mass="56417">MKRFENHLKKHLVRINQNLFISKSDSQYYEKILRYGNPNSPEAHYELGQQLEKEGAVDKALIHYHEAIKDYSPYYSKAKQGIKRLEQQNRIPDYFHHSTSYNKRSVPLFFQALIVFLLFLNLCLLLLLFGTNSIPSIVSNVKQWGTGIEVVHETMDTPYVMYIPNQASTNEIEKMLYDTTLKLGKDSPNDTVLLYGIKTTKQELFQQVFPLKENRLTDLAFVTAEYHPTLSKSVNIRFLHKQYKPDDTDRFSLLYIGTNIVRTALQNYIDINGQPPAQLTDLVNDYPNNYLSYIPNEVLTGSKRISNQYNEKGGWVYNKDAKEIASMFHPNVPQYSPGHSSPIPFQPVEVFVEKETYSLFVKSFPYIILQKQVGLGINNSTPKGTFTIEERVLNPNGKTEDMFGEAGLGMGEIAIHGTYDVKSINNQESLGCIRLLNPDILDVFNFVPKGTAVHIDNKTPSITGLIPIKNRELLIPSVQQRTIQTTDTTFDWAG</sequence>
<proteinExistence type="predicted"/>
<dbReference type="InterPro" id="IPR005490">
    <property type="entry name" value="LD_TPept_cat_dom"/>
</dbReference>
<dbReference type="PANTHER" id="PTHR30582">
    <property type="entry name" value="L,D-TRANSPEPTIDASE"/>
    <property type="match status" value="1"/>
</dbReference>
<keyword evidence="2" id="KW-0808">Transferase</keyword>
<dbReference type="EMBL" id="JAFBDR010000007">
    <property type="protein sequence ID" value="MBM7571222.1"/>
    <property type="molecule type" value="Genomic_DNA"/>
</dbReference>
<keyword evidence="4 6" id="KW-0573">Peptidoglycan synthesis</keyword>
<dbReference type="PROSITE" id="PS52029">
    <property type="entry name" value="LD_TPASE"/>
    <property type="match status" value="1"/>
</dbReference>
<keyword evidence="7" id="KW-0812">Transmembrane</keyword>
<comment type="pathway">
    <text evidence="1 6">Cell wall biogenesis; peptidoglycan biosynthesis.</text>
</comment>
<evidence type="ECO:0000256" key="7">
    <source>
        <dbReference type="SAM" id="Phobius"/>
    </source>
</evidence>
<evidence type="ECO:0000256" key="4">
    <source>
        <dbReference type="ARBA" id="ARBA00022984"/>
    </source>
</evidence>
<dbReference type="CDD" id="cd16913">
    <property type="entry name" value="YkuD_like"/>
    <property type="match status" value="1"/>
</dbReference>
<keyword evidence="10" id="KW-1185">Reference proteome</keyword>
<organism evidence="9 10">
    <name type="scientific">Aquibacillus albus</name>
    <dbReference type="NCBI Taxonomy" id="1168171"/>
    <lineage>
        <taxon>Bacteria</taxon>
        <taxon>Bacillati</taxon>
        <taxon>Bacillota</taxon>
        <taxon>Bacilli</taxon>
        <taxon>Bacillales</taxon>
        <taxon>Bacillaceae</taxon>
        <taxon>Aquibacillus</taxon>
    </lineage>
</organism>
<dbReference type="Pfam" id="PF03734">
    <property type="entry name" value="YkuD"/>
    <property type="match status" value="1"/>
</dbReference>
<dbReference type="InterPro" id="IPR038063">
    <property type="entry name" value="Transpep_catalytic_dom"/>
</dbReference>
<dbReference type="InterPro" id="IPR011990">
    <property type="entry name" value="TPR-like_helical_dom_sf"/>
</dbReference>
<accession>A0ABS2MZB9</accession>
<reference evidence="9 10" key="1">
    <citation type="submission" date="2021-01" db="EMBL/GenBank/DDBJ databases">
        <title>Genomic Encyclopedia of Type Strains, Phase IV (KMG-IV): sequencing the most valuable type-strain genomes for metagenomic binning, comparative biology and taxonomic classification.</title>
        <authorList>
            <person name="Goeker M."/>
        </authorList>
    </citation>
    <scope>NUCLEOTIDE SEQUENCE [LARGE SCALE GENOMIC DNA]</scope>
    <source>
        <strain evidence="9 10">DSM 23711</strain>
    </source>
</reference>
<feature type="transmembrane region" description="Helical" evidence="7">
    <location>
        <begin position="108"/>
        <end position="129"/>
    </location>
</feature>
<feature type="domain" description="L,D-TPase catalytic" evidence="8">
    <location>
        <begin position="348"/>
        <end position="456"/>
    </location>
</feature>
<keyword evidence="3 6" id="KW-0133">Cell shape</keyword>
<evidence type="ECO:0000256" key="6">
    <source>
        <dbReference type="PROSITE-ProRule" id="PRU01373"/>
    </source>
</evidence>
<dbReference type="RefSeq" id="WP_204498684.1">
    <property type="nucleotide sequence ID" value="NZ_JAFBDR010000007.1"/>
</dbReference>
<evidence type="ECO:0000256" key="3">
    <source>
        <dbReference type="ARBA" id="ARBA00022960"/>
    </source>
</evidence>
<evidence type="ECO:0000313" key="9">
    <source>
        <dbReference type="EMBL" id="MBM7571222.1"/>
    </source>
</evidence>
<feature type="active site" description="Nucleophile" evidence="6">
    <location>
        <position position="432"/>
    </location>
</feature>
<keyword evidence="5 6" id="KW-0961">Cell wall biogenesis/degradation</keyword>
<dbReference type="Gene3D" id="1.25.40.10">
    <property type="entry name" value="Tetratricopeptide repeat domain"/>
    <property type="match status" value="1"/>
</dbReference>
<dbReference type="SUPFAM" id="SSF48452">
    <property type="entry name" value="TPR-like"/>
    <property type="match status" value="1"/>
</dbReference>
<evidence type="ECO:0000256" key="2">
    <source>
        <dbReference type="ARBA" id="ARBA00022679"/>
    </source>
</evidence>
<keyword evidence="7" id="KW-0472">Membrane</keyword>
<dbReference type="SUPFAM" id="SSF141523">
    <property type="entry name" value="L,D-transpeptidase catalytic domain-like"/>
    <property type="match status" value="1"/>
</dbReference>
<name>A0ABS2MZB9_9BACI</name>
<protein>
    <recommendedName>
        <fullName evidence="8">L,D-TPase catalytic domain-containing protein</fullName>
    </recommendedName>
</protein>
<evidence type="ECO:0000259" key="8">
    <source>
        <dbReference type="PROSITE" id="PS52029"/>
    </source>
</evidence>
<evidence type="ECO:0000313" key="10">
    <source>
        <dbReference type="Proteomes" id="UP001296943"/>
    </source>
</evidence>
<comment type="caution">
    <text evidence="9">The sequence shown here is derived from an EMBL/GenBank/DDBJ whole genome shotgun (WGS) entry which is preliminary data.</text>
</comment>
<dbReference type="Gene3D" id="2.40.440.10">
    <property type="entry name" value="L,D-transpeptidase catalytic domain-like"/>
    <property type="match status" value="1"/>
</dbReference>
<dbReference type="InterPro" id="IPR050979">
    <property type="entry name" value="LD-transpeptidase"/>
</dbReference>
<feature type="active site" description="Proton donor/acceptor" evidence="6">
    <location>
        <position position="416"/>
    </location>
</feature>
<keyword evidence="7" id="KW-1133">Transmembrane helix</keyword>